<organism evidence="3 4">
    <name type="scientific">Bowmanella pacifica</name>
    <dbReference type="NCBI Taxonomy" id="502051"/>
    <lineage>
        <taxon>Bacteria</taxon>
        <taxon>Pseudomonadati</taxon>
        <taxon>Pseudomonadota</taxon>
        <taxon>Gammaproteobacteria</taxon>
        <taxon>Alteromonadales</taxon>
        <taxon>Alteromonadaceae</taxon>
        <taxon>Bowmanella</taxon>
    </lineage>
</organism>
<evidence type="ECO:0000313" key="3">
    <source>
        <dbReference type="EMBL" id="GGO72629.1"/>
    </source>
</evidence>
<dbReference type="PANTHER" id="PTHR37946">
    <property type="entry name" value="SLL1969 PROTEIN"/>
    <property type="match status" value="1"/>
</dbReference>
<reference evidence="3" key="2">
    <citation type="submission" date="2020-09" db="EMBL/GenBank/DDBJ databases">
        <authorList>
            <person name="Sun Q."/>
            <person name="Zhou Y."/>
        </authorList>
    </citation>
    <scope>NUCLEOTIDE SEQUENCE</scope>
    <source>
        <strain evidence="3">CGMCC 1.7086</strain>
    </source>
</reference>
<dbReference type="Pfam" id="PF12697">
    <property type="entry name" value="Abhydrolase_6"/>
    <property type="match status" value="1"/>
</dbReference>
<feature type="domain" description="AB hydrolase-1" evidence="2">
    <location>
        <begin position="86"/>
        <end position="207"/>
    </location>
</feature>
<comment type="caution">
    <text evidence="3">The sequence shown here is derived from an EMBL/GenBank/DDBJ whole genome shotgun (WGS) entry which is preliminary data.</text>
</comment>
<feature type="transmembrane region" description="Helical" evidence="1">
    <location>
        <begin position="6"/>
        <end position="26"/>
    </location>
</feature>
<sequence length="284" mass="31981">MDVWLIFPLLLVLLTLAFYALSFMLLQWRVSRHYKMTGGHYATMGTLGSLLFVWQIVRTVTKLSWYLLTKNRKGLHPLRPGNGSKVLLVHGLHMNGNCFWAFRQYLEQAGFRTYSINLGKPYIPVERYVQRLHKVLHNVADGGKVHLVAHSMGGLVIRMLLTQHPEDAKLIASVATLGTPHKGTAIVGDFALPWLKQLFHPASPDLHALPDMTQLAPGLPLMTLGSRNDLVVYPLKNAMQPNARQVKLFAVSHIGLLCETRVMRKVLQWLQAQQVSEKAAITNQ</sequence>
<evidence type="ECO:0000313" key="4">
    <source>
        <dbReference type="Proteomes" id="UP000606935"/>
    </source>
</evidence>
<name>A0A917Z4J4_9ALTE</name>
<dbReference type="EMBL" id="BMLS01000005">
    <property type="protein sequence ID" value="GGO72629.1"/>
    <property type="molecule type" value="Genomic_DNA"/>
</dbReference>
<dbReference type="Gene3D" id="3.40.50.1820">
    <property type="entry name" value="alpha/beta hydrolase"/>
    <property type="match status" value="1"/>
</dbReference>
<accession>A0A917Z4J4</accession>
<dbReference type="AlphaFoldDB" id="A0A917Z4J4"/>
<evidence type="ECO:0000256" key="1">
    <source>
        <dbReference type="SAM" id="Phobius"/>
    </source>
</evidence>
<dbReference type="SUPFAM" id="SSF53474">
    <property type="entry name" value="alpha/beta-Hydrolases"/>
    <property type="match status" value="1"/>
</dbReference>
<evidence type="ECO:0000259" key="2">
    <source>
        <dbReference type="Pfam" id="PF12697"/>
    </source>
</evidence>
<gene>
    <name evidence="3" type="ORF">GCM10010982_31210</name>
</gene>
<proteinExistence type="predicted"/>
<feature type="transmembrane region" description="Helical" evidence="1">
    <location>
        <begin position="38"/>
        <end position="57"/>
    </location>
</feature>
<dbReference type="Proteomes" id="UP000606935">
    <property type="component" value="Unassembled WGS sequence"/>
</dbReference>
<keyword evidence="4" id="KW-1185">Reference proteome</keyword>
<keyword evidence="1" id="KW-0472">Membrane</keyword>
<dbReference type="InterPro" id="IPR000073">
    <property type="entry name" value="AB_hydrolase_1"/>
</dbReference>
<dbReference type="PANTHER" id="PTHR37946:SF1">
    <property type="entry name" value="SLL1969 PROTEIN"/>
    <property type="match status" value="1"/>
</dbReference>
<reference evidence="3" key="1">
    <citation type="journal article" date="2014" name="Int. J. Syst. Evol. Microbiol.">
        <title>Complete genome sequence of Corynebacterium casei LMG S-19264T (=DSM 44701T), isolated from a smear-ripened cheese.</title>
        <authorList>
            <consortium name="US DOE Joint Genome Institute (JGI-PGF)"/>
            <person name="Walter F."/>
            <person name="Albersmeier A."/>
            <person name="Kalinowski J."/>
            <person name="Ruckert C."/>
        </authorList>
    </citation>
    <scope>NUCLEOTIDE SEQUENCE</scope>
    <source>
        <strain evidence="3">CGMCC 1.7086</strain>
    </source>
</reference>
<keyword evidence="1" id="KW-0812">Transmembrane</keyword>
<protein>
    <submittedName>
        <fullName evidence="3">Lipase</fullName>
    </submittedName>
</protein>
<keyword evidence="1" id="KW-1133">Transmembrane helix</keyword>
<dbReference type="RefSeq" id="WP_188697217.1">
    <property type="nucleotide sequence ID" value="NZ_BMLS01000005.1"/>
</dbReference>
<dbReference type="InterPro" id="IPR029058">
    <property type="entry name" value="AB_hydrolase_fold"/>
</dbReference>